<dbReference type="PROSITE" id="PS01108">
    <property type="entry name" value="RIBOSOMAL_L24"/>
    <property type="match status" value="1"/>
</dbReference>
<dbReference type="CDD" id="cd09887">
    <property type="entry name" value="NGN_Arch"/>
    <property type="match status" value="1"/>
</dbReference>
<dbReference type="Pfam" id="PF00467">
    <property type="entry name" value="KOW"/>
    <property type="match status" value="1"/>
</dbReference>
<comment type="subunit">
    <text evidence="4">Heterodimer composed of Spt4 and Spt5. Interacts with RNA polymerase (RNAP).</text>
</comment>
<dbReference type="SUPFAM" id="SSF50104">
    <property type="entry name" value="Translation proteins SH3-like domain"/>
    <property type="match status" value="1"/>
</dbReference>
<dbReference type="AlphaFoldDB" id="A0A832WNS5"/>
<gene>
    <name evidence="4" type="primary">spt5</name>
    <name evidence="8" type="ORF">HA336_01785</name>
</gene>
<evidence type="ECO:0000256" key="4">
    <source>
        <dbReference type="HAMAP-Rule" id="MF_00950"/>
    </source>
</evidence>
<dbReference type="InterPro" id="IPR005100">
    <property type="entry name" value="NGN-domain"/>
</dbReference>
<evidence type="ECO:0000259" key="7">
    <source>
        <dbReference type="SMART" id="SM00739"/>
    </source>
</evidence>
<evidence type="ECO:0000313" key="8">
    <source>
        <dbReference type="EMBL" id="HII69949.1"/>
    </source>
</evidence>
<dbReference type="InterPro" id="IPR006645">
    <property type="entry name" value="NGN-like_dom"/>
</dbReference>
<dbReference type="InterPro" id="IPR036735">
    <property type="entry name" value="NGN_dom_sf"/>
</dbReference>
<feature type="domain" description="NusG-like N-terminal" evidence="6">
    <location>
        <begin position="6"/>
        <end position="97"/>
    </location>
</feature>
<dbReference type="SMART" id="SM00739">
    <property type="entry name" value="KOW"/>
    <property type="match status" value="1"/>
</dbReference>
<evidence type="ECO:0000256" key="2">
    <source>
        <dbReference type="ARBA" id="ARBA00023015"/>
    </source>
</evidence>
<dbReference type="GO" id="GO:0003746">
    <property type="term" value="F:translation elongation factor activity"/>
    <property type="evidence" value="ECO:0007669"/>
    <property type="project" value="UniProtKB-KW"/>
</dbReference>
<proteinExistence type="inferred from homology"/>
<evidence type="ECO:0000313" key="9">
    <source>
        <dbReference type="Proteomes" id="UP000619545"/>
    </source>
</evidence>
<reference evidence="8" key="1">
    <citation type="journal article" date="2020" name="bioRxiv">
        <title>A rank-normalized archaeal taxonomy based on genome phylogeny resolves widespread incomplete and uneven classifications.</title>
        <authorList>
            <person name="Rinke C."/>
            <person name="Chuvochina M."/>
            <person name="Mussig A.J."/>
            <person name="Chaumeil P.-A."/>
            <person name="Waite D.W."/>
            <person name="Whitman W.B."/>
            <person name="Parks D.H."/>
            <person name="Hugenholtz P."/>
        </authorList>
    </citation>
    <scope>NUCLEOTIDE SEQUENCE</scope>
    <source>
        <strain evidence="8">UBA8853</strain>
    </source>
</reference>
<keyword evidence="8" id="KW-0251">Elongation factor</keyword>
<keyword evidence="3 4" id="KW-0804">Transcription</keyword>
<comment type="function">
    <text evidence="4">Stimulates transcription elongation.</text>
</comment>
<keyword evidence="2 4" id="KW-0805">Transcription regulation</keyword>
<dbReference type="EMBL" id="DUJS01000002">
    <property type="protein sequence ID" value="HII69949.1"/>
    <property type="molecule type" value="Genomic_DNA"/>
</dbReference>
<dbReference type="SMART" id="SM00738">
    <property type="entry name" value="NGN"/>
    <property type="match status" value="1"/>
</dbReference>
<organism evidence="8 9">
    <name type="scientific">Methanopyrus kandleri</name>
    <dbReference type="NCBI Taxonomy" id="2320"/>
    <lineage>
        <taxon>Archaea</taxon>
        <taxon>Methanobacteriati</taxon>
        <taxon>Methanobacteriota</taxon>
        <taxon>Methanomada group</taxon>
        <taxon>Methanopyri</taxon>
        <taxon>Methanopyrales</taxon>
        <taxon>Methanopyraceae</taxon>
        <taxon>Methanopyrus</taxon>
    </lineage>
</organism>
<dbReference type="Pfam" id="PF03439">
    <property type="entry name" value="Spt5-NGN"/>
    <property type="match status" value="1"/>
</dbReference>
<dbReference type="RefSeq" id="WP_011019191.1">
    <property type="nucleotide sequence ID" value="NZ_DUJS01000002.1"/>
</dbReference>
<name>A0A832WNS5_9EURY</name>
<evidence type="ECO:0000259" key="6">
    <source>
        <dbReference type="SMART" id="SM00738"/>
    </source>
</evidence>
<comment type="similarity">
    <text evidence="4">Belongs to the archaeal Spt5 family.</text>
</comment>
<dbReference type="GO" id="GO:0003735">
    <property type="term" value="F:structural constituent of ribosome"/>
    <property type="evidence" value="ECO:0007669"/>
    <property type="project" value="InterPro"/>
</dbReference>
<keyword evidence="8" id="KW-0648">Protein biosynthesis</keyword>
<comment type="caution">
    <text evidence="8">The sequence shown here is derived from an EMBL/GenBank/DDBJ whole genome shotgun (WGS) entry which is preliminary data.</text>
</comment>
<comment type="similarity">
    <text evidence="1">Belongs to the SPT5 family.</text>
</comment>
<evidence type="ECO:0000256" key="1">
    <source>
        <dbReference type="ARBA" id="ARBA00006956"/>
    </source>
</evidence>
<dbReference type="CDD" id="cd06091">
    <property type="entry name" value="KOW_NusG"/>
    <property type="match status" value="1"/>
</dbReference>
<dbReference type="Proteomes" id="UP000619545">
    <property type="component" value="Unassembled WGS sequence"/>
</dbReference>
<dbReference type="NCBIfam" id="TIGR00405">
    <property type="entry name" value="KOW_elon_Spt5"/>
    <property type="match status" value="1"/>
</dbReference>
<feature type="domain" description="KOW" evidence="7">
    <location>
        <begin position="102"/>
        <end position="129"/>
    </location>
</feature>
<dbReference type="GO" id="GO:0006355">
    <property type="term" value="P:regulation of DNA-templated transcription"/>
    <property type="evidence" value="ECO:0007669"/>
    <property type="project" value="UniProtKB-UniRule"/>
</dbReference>
<evidence type="ECO:0000256" key="3">
    <source>
        <dbReference type="ARBA" id="ARBA00023163"/>
    </source>
</evidence>
<dbReference type="Gene3D" id="3.30.70.940">
    <property type="entry name" value="NusG, N-terminal domain"/>
    <property type="match status" value="1"/>
</dbReference>
<dbReference type="HAMAP" id="MF_00950">
    <property type="entry name" value="Spt5_arch"/>
    <property type="match status" value="1"/>
</dbReference>
<dbReference type="GO" id="GO:0005840">
    <property type="term" value="C:ribosome"/>
    <property type="evidence" value="ECO:0007669"/>
    <property type="project" value="InterPro"/>
</dbReference>
<dbReference type="OMA" id="FSEIEHF"/>
<dbReference type="GO" id="GO:0006354">
    <property type="term" value="P:DNA-templated transcription elongation"/>
    <property type="evidence" value="ECO:0007669"/>
    <property type="project" value="InterPro"/>
</dbReference>
<dbReference type="InterPro" id="IPR011590">
    <property type="entry name" value="Spt5_arc"/>
</dbReference>
<protein>
    <recommendedName>
        <fullName evidence="4 5">Transcription elongation factor Spt5</fullName>
    </recommendedName>
</protein>
<dbReference type="InterPro" id="IPR005825">
    <property type="entry name" value="Ribosomal_uL24_CS"/>
</dbReference>
<dbReference type="Gene3D" id="2.30.30.30">
    <property type="match status" value="1"/>
</dbReference>
<dbReference type="InterPro" id="IPR008991">
    <property type="entry name" value="Translation_prot_SH3-like_sf"/>
</dbReference>
<dbReference type="GeneID" id="1476924"/>
<dbReference type="InterPro" id="IPR014722">
    <property type="entry name" value="Rib_uL2_dom2"/>
</dbReference>
<accession>A0A832WNS5</accession>
<sequence length="163" mass="18419">MAETDSTKLYAVRVQAGREEATADMLVMRARRKVKEEGIETGLKAVIAPEELRGYVIIEVEELTDELRDLIHDLPDTRGIVEKPMDFEEIEHYFAPKPEAVEISEGDVVEILSGPFKGEKARVVSVDESRREITVELLEAPVPIPVTVKMDALRLLREEEYEG</sequence>
<evidence type="ECO:0000256" key="5">
    <source>
        <dbReference type="NCBIfam" id="TIGR00405"/>
    </source>
</evidence>
<dbReference type="InterPro" id="IPR005824">
    <property type="entry name" value="KOW"/>
</dbReference>